<dbReference type="PANTHER" id="PTHR42796:SF7">
    <property type="entry name" value="2-DEHYDRO-3-DEOXY-D-ARABINONATE DEHYDRATASE"/>
    <property type="match status" value="1"/>
</dbReference>
<sequence length="271" mass="30493">MYLTRHLTREGIRWACDGQWLPAGFRLSWLLELPAATARSMLTMLPRGERASGPLLAPLDPEQEVWAAGVTYLRSRDARMAEAQVKDIYWRVYEAERPELFFKGQGWRMVGPGEPVRVRRDSRWNVPEPELAVVFTQSLEPFGYTVGNDVSSRDIEGENPLYLPQAKVYDGAGALGPGIVVINEAEEMDALRIELVIHRGEQLLYHGETTTAQMKRRPAELVRWLGRELRFPWGGVLMTGTGIVPPDDFSLAPGDRVTIRVGELVLENPVS</sequence>
<evidence type="ECO:0000259" key="3">
    <source>
        <dbReference type="Pfam" id="PF01557"/>
    </source>
</evidence>
<accession>A0A7C1FY46</accession>
<proteinExistence type="inferred from homology"/>
<dbReference type="GO" id="GO:0044281">
    <property type="term" value="P:small molecule metabolic process"/>
    <property type="evidence" value="ECO:0007669"/>
    <property type="project" value="UniProtKB-ARBA"/>
</dbReference>
<comment type="caution">
    <text evidence="4">The sequence shown here is derived from an EMBL/GenBank/DDBJ whole genome shotgun (WGS) entry which is preliminary data.</text>
</comment>
<dbReference type="SUPFAM" id="SSF56529">
    <property type="entry name" value="FAH"/>
    <property type="match status" value="1"/>
</dbReference>
<dbReference type="PANTHER" id="PTHR42796">
    <property type="entry name" value="FUMARYLACETOACETATE HYDROLASE DOMAIN-CONTAINING PROTEIN 2A-RELATED"/>
    <property type="match status" value="1"/>
</dbReference>
<dbReference type="Pfam" id="PF01557">
    <property type="entry name" value="FAA_hydrolase"/>
    <property type="match status" value="1"/>
</dbReference>
<name>A0A7C1FY46_THERO</name>
<evidence type="ECO:0000256" key="2">
    <source>
        <dbReference type="ARBA" id="ARBA00022723"/>
    </source>
</evidence>
<dbReference type="InterPro" id="IPR051121">
    <property type="entry name" value="FAH"/>
</dbReference>
<organism evidence="4">
    <name type="scientific">Thermomicrobium roseum</name>
    <dbReference type="NCBI Taxonomy" id="500"/>
    <lineage>
        <taxon>Bacteria</taxon>
        <taxon>Pseudomonadati</taxon>
        <taxon>Thermomicrobiota</taxon>
        <taxon>Thermomicrobia</taxon>
        <taxon>Thermomicrobiales</taxon>
        <taxon>Thermomicrobiaceae</taxon>
        <taxon>Thermomicrobium</taxon>
    </lineage>
</organism>
<gene>
    <name evidence="4" type="ORF">ENP47_06395</name>
</gene>
<dbReference type="GO" id="GO:0016787">
    <property type="term" value="F:hydrolase activity"/>
    <property type="evidence" value="ECO:0007669"/>
    <property type="project" value="UniProtKB-KW"/>
</dbReference>
<reference evidence="4" key="1">
    <citation type="journal article" date="2020" name="mSystems">
        <title>Genome- and Community-Level Interaction Insights into Carbon Utilization and Element Cycling Functions of Hydrothermarchaeota in Hydrothermal Sediment.</title>
        <authorList>
            <person name="Zhou Z."/>
            <person name="Liu Y."/>
            <person name="Xu W."/>
            <person name="Pan J."/>
            <person name="Luo Z.H."/>
            <person name="Li M."/>
        </authorList>
    </citation>
    <scope>NUCLEOTIDE SEQUENCE [LARGE SCALE GENOMIC DNA]</scope>
    <source>
        <strain evidence="4">SpSt-222</strain>
    </source>
</reference>
<dbReference type="InterPro" id="IPR011234">
    <property type="entry name" value="Fumarylacetoacetase-like_C"/>
</dbReference>
<comment type="similarity">
    <text evidence="1">Belongs to the FAH family.</text>
</comment>
<keyword evidence="2" id="KW-0479">Metal-binding</keyword>
<dbReference type="InterPro" id="IPR036663">
    <property type="entry name" value="Fumarylacetoacetase_C_sf"/>
</dbReference>
<dbReference type="EMBL" id="DSJL01000011">
    <property type="protein sequence ID" value="HEF65207.1"/>
    <property type="molecule type" value="Genomic_DNA"/>
</dbReference>
<dbReference type="Gene3D" id="3.90.850.10">
    <property type="entry name" value="Fumarylacetoacetase-like, C-terminal domain"/>
    <property type="match status" value="1"/>
</dbReference>
<protein>
    <submittedName>
        <fullName evidence="4">Fumarylacetoacetate hydrolase</fullName>
    </submittedName>
</protein>
<keyword evidence="4" id="KW-0378">Hydrolase</keyword>
<dbReference type="GO" id="GO:0046872">
    <property type="term" value="F:metal ion binding"/>
    <property type="evidence" value="ECO:0007669"/>
    <property type="project" value="UniProtKB-KW"/>
</dbReference>
<dbReference type="AlphaFoldDB" id="A0A7C1FY46"/>
<feature type="domain" description="Fumarylacetoacetase-like C-terminal" evidence="3">
    <location>
        <begin position="94"/>
        <end position="270"/>
    </location>
</feature>
<evidence type="ECO:0000313" key="4">
    <source>
        <dbReference type="EMBL" id="HEF65207.1"/>
    </source>
</evidence>
<evidence type="ECO:0000256" key="1">
    <source>
        <dbReference type="ARBA" id="ARBA00010211"/>
    </source>
</evidence>